<accession>A0AAV0XWN3</accession>
<dbReference type="Proteomes" id="UP001160148">
    <property type="component" value="Unassembled WGS sequence"/>
</dbReference>
<protein>
    <submittedName>
        <fullName evidence="1">Uncharacterized protein</fullName>
    </submittedName>
</protein>
<sequence length="100" mass="11280">MSKCYRLSSITTRRCGKNWSGRLWFSSPESLSNNNATPNVATLPKSSLTIDLRVVPKLFVFGVWLSSPCRIDKELHPTQPLVTNSMKNKCRRAQDGNVIK</sequence>
<reference evidence="1 2" key="1">
    <citation type="submission" date="2023-01" db="EMBL/GenBank/DDBJ databases">
        <authorList>
            <person name="Whitehead M."/>
        </authorList>
    </citation>
    <scope>NUCLEOTIDE SEQUENCE [LARGE SCALE GENOMIC DNA]</scope>
</reference>
<dbReference type="EMBL" id="CARXXK010001085">
    <property type="protein sequence ID" value="CAI6372970.1"/>
    <property type="molecule type" value="Genomic_DNA"/>
</dbReference>
<keyword evidence="2" id="KW-1185">Reference proteome</keyword>
<evidence type="ECO:0000313" key="2">
    <source>
        <dbReference type="Proteomes" id="UP001160148"/>
    </source>
</evidence>
<evidence type="ECO:0000313" key="1">
    <source>
        <dbReference type="EMBL" id="CAI6372970.1"/>
    </source>
</evidence>
<comment type="caution">
    <text evidence="1">The sequence shown here is derived from an EMBL/GenBank/DDBJ whole genome shotgun (WGS) entry which is preliminary data.</text>
</comment>
<organism evidence="1 2">
    <name type="scientific">Macrosiphum euphorbiae</name>
    <name type="common">potato aphid</name>
    <dbReference type="NCBI Taxonomy" id="13131"/>
    <lineage>
        <taxon>Eukaryota</taxon>
        <taxon>Metazoa</taxon>
        <taxon>Ecdysozoa</taxon>
        <taxon>Arthropoda</taxon>
        <taxon>Hexapoda</taxon>
        <taxon>Insecta</taxon>
        <taxon>Pterygota</taxon>
        <taxon>Neoptera</taxon>
        <taxon>Paraneoptera</taxon>
        <taxon>Hemiptera</taxon>
        <taxon>Sternorrhyncha</taxon>
        <taxon>Aphidomorpha</taxon>
        <taxon>Aphidoidea</taxon>
        <taxon>Aphididae</taxon>
        <taxon>Macrosiphini</taxon>
        <taxon>Macrosiphum</taxon>
    </lineage>
</organism>
<name>A0AAV0XWN3_9HEMI</name>
<dbReference type="AlphaFoldDB" id="A0AAV0XWN3"/>
<proteinExistence type="predicted"/>
<gene>
    <name evidence="1" type="ORF">MEUPH1_LOCUS26775</name>
</gene>